<sequence length="141" mass="16225">MACSNESGTSKIEVAFREIELSNIYCQQLYMSGETRMFDLATKDQESSLLPETLPEPVKGVSLIPPRRCSVLQFWCDVSICGTDIYKGTMNLYGPHCLSFPYYHVSIVQEFVHRTCEIDENEVRASVEEWLHKQPKILQNR</sequence>
<reference evidence="1" key="1">
    <citation type="submission" date="2020-07" db="EMBL/GenBank/DDBJ databases">
        <title>Multicomponent nature underlies the extraordinary mechanical properties of spider dragline silk.</title>
        <authorList>
            <person name="Kono N."/>
            <person name="Nakamura H."/>
            <person name="Mori M."/>
            <person name="Yoshida Y."/>
            <person name="Ohtoshi R."/>
            <person name="Malay A.D."/>
            <person name="Moran D.A.P."/>
            <person name="Tomita M."/>
            <person name="Numata K."/>
            <person name="Arakawa K."/>
        </authorList>
    </citation>
    <scope>NUCLEOTIDE SEQUENCE</scope>
</reference>
<keyword evidence="2" id="KW-1185">Reference proteome</keyword>
<name>A0A8X6KIM5_TRICU</name>
<evidence type="ECO:0000313" key="1">
    <source>
        <dbReference type="EMBL" id="GFQ75064.1"/>
    </source>
</evidence>
<proteinExistence type="predicted"/>
<protein>
    <submittedName>
        <fullName evidence="1">Uncharacterized protein</fullName>
    </submittedName>
</protein>
<dbReference type="AlphaFoldDB" id="A0A8X6KIM5"/>
<accession>A0A8X6KIM5</accession>
<comment type="caution">
    <text evidence="1">The sequence shown here is derived from an EMBL/GenBank/DDBJ whole genome shotgun (WGS) entry which is preliminary data.</text>
</comment>
<gene>
    <name evidence="1" type="ORF">TNCT_337211</name>
</gene>
<dbReference type="Proteomes" id="UP000887116">
    <property type="component" value="Unassembled WGS sequence"/>
</dbReference>
<organism evidence="1 2">
    <name type="scientific">Trichonephila clavata</name>
    <name type="common">Joro spider</name>
    <name type="synonym">Nephila clavata</name>
    <dbReference type="NCBI Taxonomy" id="2740835"/>
    <lineage>
        <taxon>Eukaryota</taxon>
        <taxon>Metazoa</taxon>
        <taxon>Ecdysozoa</taxon>
        <taxon>Arthropoda</taxon>
        <taxon>Chelicerata</taxon>
        <taxon>Arachnida</taxon>
        <taxon>Araneae</taxon>
        <taxon>Araneomorphae</taxon>
        <taxon>Entelegynae</taxon>
        <taxon>Araneoidea</taxon>
        <taxon>Nephilidae</taxon>
        <taxon>Trichonephila</taxon>
    </lineage>
</organism>
<evidence type="ECO:0000313" key="2">
    <source>
        <dbReference type="Proteomes" id="UP000887116"/>
    </source>
</evidence>
<dbReference type="EMBL" id="BMAO01001661">
    <property type="protein sequence ID" value="GFQ75064.1"/>
    <property type="molecule type" value="Genomic_DNA"/>
</dbReference>